<protein>
    <submittedName>
        <fullName evidence="1">Uncharacterized protein</fullName>
    </submittedName>
</protein>
<keyword evidence="2" id="KW-1185">Reference proteome</keyword>
<proteinExistence type="predicted"/>
<reference evidence="1 2" key="1">
    <citation type="submission" date="2013-04" db="EMBL/GenBank/DDBJ databases">
        <title>The Genome Sequence of Treponema maltophilum ATCC 51939.</title>
        <authorList>
            <consortium name="The Broad Institute Genomics Platform"/>
            <person name="Earl A."/>
            <person name="Ward D."/>
            <person name="Feldgarden M."/>
            <person name="Gevers D."/>
            <person name="Leonetti C."/>
            <person name="Blanton J.M."/>
            <person name="Dewhirst F.E."/>
            <person name="Izard J."/>
            <person name="Walker B."/>
            <person name="Young S."/>
            <person name="Zeng Q."/>
            <person name="Gargeya S."/>
            <person name="Fitzgerald M."/>
            <person name="Haas B."/>
            <person name="Abouelleil A."/>
            <person name="Allen A.W."/>
            <person name="Alvarado L."/>
            <person name="Arachchi H.M."/>
            <person name="Berlin A.M."/>
            <person name="Chapman S.B."/>
            <person name="Gainer-Dewar J."/>
            <person name="Goldberg J."/>
            <person name="Griggs A."/>
            <person name="Gujja S."/>
            <person name="Hansen M."/>
            <person name="Howarth C."/>
            <person name="Imamovic A."/>
            <person name="Ireland A."/>
            <person name="Larimer J."/>
            <person name="McCowan C."/>
            <person name="Murphy C."/>
            <person name="Pearson M."/>
            <person name="Poon T.W."/>
            <person name="Priest M."/>
            <person name="Roberts A."/>
            <person name="Saif S."/>
            <person name="Shea T."/>
            <person name="Sisk P."/>
            <person name="Sykes S."/>
            <person name="Wortman J."/>
            <person name="Nusbaum C."/>
            <person name="Birren B."/>
        </authorList>
    </citation>
    <scope>NUCLEOTIDE SEQUENCE [LARGE SCALE GENOMIC DNA]</scope>
    <source>
        <strain evidence="1 2">ATCC 51939</strain>
    </source>
</reference>
<organism evidence="1 2">
    <name type="scientific">Treponema maltophilum ATCC 51939</name>
    <dbReference type="NCBI Taxonomy" id="1125699"/>
    <lineage>
        <taxon>Bacteria</taxon>
        <taxon>Pseudomonadati</taxon>
        <taxon>Spirochaetota</taxon>
        <taxon>Spirochaetia</taxon>
        <taxon>Spirochaetales</taxon>
        <taxon>Treponemataceae</taxon>
        <taxon>Treponema</taxon>
    </lineage>
</organism>
<dbReference type="AlphaFoldDB" id="S3KHL7"/>
<dbReference type="HOGENOM" id="CLU_696268_0_0_12"/>
<evidence type="ECO:0000313" key="1">
    <source>
        <dbReference type="EMBL" id="EPF31732.1"/>
    </source>
</evidence>
<accession>S3KHL7</accession>
<comment type="caution">
    <text evidence="1">The sequence shown here is derived from an EMBL/GenBank/DDBJ whole genome shotgun (WGS) entry which is preliminary data.</text>
</comment>
<dbReference type="RefSeq" id="WP_016526341.1">
    <property type="nucleotide sequence ID" value="NZ_KE332518.1"/>
</dbReference>
<dbReference type="Proteomes" id="UP000014541">
    <property type="component" value="Unassembled WGS sequence"/>
</dbReference>
<gene>
    <name evidence="1" type="ORF">HMPREF9194_02083</name>
</gene>
<evidence type="ECO:0000313" key="2">
    <source>
        <dbReference type="Proteomes" id="UP000014541"/>
    </source>
</evidence>
<dbReference type="STRING" id="1125699.HMPREF9194_02083"/>
<name>S3KHL7_TREMA</name>
<sequence>MKKTFLFIAFVCSVFAVFGQSIEKEVDIRDVPDFVRTAMDPEESYVLKIKNNFKPKDVTYAEIAALSEFMHVNHENKIEGPIEYIYFDGRHSPAVFYEIRRQIDAAAKKYVCVDFTYSYYYYANDKRYPLPENCFANHKNLYWIKMGSFDYEQVPENFCKNCKNLQFAIMWEPGPVAKTAFVGVNKKAKLYDENGESKPLRSIHDIELHTYPDWDYSAFTEKDAAEPIDDDYFAEMPDPLSDDYEDYISGIKEHLRQELETASFAEILGGEPEEVSAQNAASVLKREKIDRTDAFSAARELMCTYLLKGEKSDLEQSYDEDFDTIFDLSDIRLYFSAESVLYENEKRAAVVVGISGNGDAIKDVIVVDLELKDGEWRANEIASFVFVNIVLASSEE</sequence>
<dbReference type="EMBL" id="ATFF01000006">
    <property type="protein sequence ID" value="EPF31732.1"/>
    <property type="molecule type" value="Genomic_DNA"/>
</dbReference>
<dbReference type="PATRIC" id="fig|1125699.3.peg.2107"/>